<keyword evidence="6" id="KW-1185">Reference proteome</keyword>
<dbReference type="RefSeq" id="XP_060333022.1">
    <property type="nucleotide sequence ID" value="XM_060481113.1"/>
</dbReference>
<dbReference type="SUPFAM" id="SSF50685">
    <property type="entry name" value="Barwin-like endoglucanases"/>
    <property type="match status" value="1"/>
</dbReference>
<evidence type="ECO:0000256" key="2">
    <source>
        <dbReference type="ARBA" id="ARBA00010421"/>
    </source>
</evidence>
<organism evidence="5 6">
    <name type="scientific">Armillaria tabescens</name>
    <name type="common">Ringless honey mushroom</name>
    <name type="synonym">Agaricus tabescens</name>
    <dbReference type="NCBI Taxonomy" id="1929756"/>
    <lineage>
        <taxon>Eukaryota</taxon>
        <taxon>Fungi</taxon>
        <taxon>Dikarya</taxon>
        <taxon>Basidiomycota</taxon>
        <taxon>Agaricomycotina</taxon>
        <taxon>Agaricomycetes</taxon>
        <taxon>Agaricomycetidae</taxon>
        <taxon>Agaricales</taxon>
        <taxon>Marasmiineae</taxon>
        <taxon>Physalacriaceae</taxon>
        <taxon>Desarmillaria</taxon>
    </lineage>
</organism>
<dbReference type="Gene3D" id="2.40.40.10">
    <property type="entry name" value="RlpA-like domain"/>
    <property type="match status" value="1"/>
</dbReference>
<dbReference type="Proteomes" id="UP001175211">
    <property type="component" value="Unassembled WGS sequence"/>
</dbReference>
<comment type="caution">
    <text evidence="5">The sequence shown here is derived from an EMBL/GenBank/DDBJ whole genome shotgun (WGS) entry which is preliminary data.</text>
</comment>
<dbReference type="GO" id="GO:0005576">
    <property type="term" value="C:extracellular region"/>
    <property type="evidence" value="ECO:0007669"/>
    <property type="project" value="UniProtKB-SubCell"/>
</dbReference>
<accession>A0AA39N8R4</accession>
<dbReference type="InterPro" id="IPR010829">
    <property type="entry name" value="Cerato-platanin"/>
</dbReference>
<dbReference type="Pfam" id="PF07249">
    <property type="entry name" value="Cerato-platanin"/>
    <property type="match status" value="1"/>
</dbReference>
<evidence type="ECO:0000256" key="1">
    <source>
        <dbReference type="ARBA" id="ARBA00004613"/>
    </source>
</evidence>
<comment type="similarity">
    <text evidence="2">Belongs to the cerato-platanin family.</text>
</comment>
<name>A0AA39N8R4_ARMTA</name>
<dbReference type="EMBL" id="JAUEPS010000011">
    <property type="protein sequence ID" value="KAK0461125.1"/>
    <property type="molecule type" value="Genomic_DNA"/>
</dbReference>
<keyword evidence="3" id="KW-0964">Secreted</keyword>
<protein>
    <submittedName>
        <fullName evidence="5">Cerato-platanin-domain-containing protein</fullName>
    </submittedName>
</protein>
<comment type="subcellular location">
    <subcellularLocation>
        <location evidence="1">Secreted</location>
    </subcellularLocation>
</comment>
<dbReference type="CDD" id="cd22778">
    <property type="entry name" value="DPBB_CEPL-like"/>
    <property type="match status" value="1"/>
</dbReference>
<dbReference type="GeneID" id="85364661"/>
<proteinExistence type="inferred from homology"/>
<evidence type="ECO:0000313" key="5">
    <source>
        <dbReference type="EMBL" id="KAK0461125.1"/>
    </source>
</evidence>
<dbReference type="AlphaFoldDB" id="A0AA39N8R4"/>
<dbReference type="InterPro" id="IPR036908">
    <property type="entry name" value="RlpA-like_sf"/>
</dbReference>
<feature type="chain" id="PRO_5041225809" evidence="4">
    <location>
        <begin position="19"/>
        <end position="184"/>
    </location>
</feature>
<evidence type="ECO:0000256" key="3">
    <source>
        <dbReference type="ARBA" id="ARBA00022525"/>
    </source>
</evidence>
<evidence type="ECO:0000313" key="6">
    <source>
        <dbReference type="Proteomes" id="UP001175211"/>
    </source>
</evidence>
<keyword evidence="4" id="KW-0732">Signal</keyword>
<evidence type="ECO:0000256" key="4">
    <source>
        <dbReference type="SAM" id="SignalP"/>
    </source>
</evidence>
<sequence>MKFFSTLALVLIPSYALAVTVGYDNGYGNGSNSLANVACSDGSNGLLTKGYTTYGSLPNFPYIASSDSIAGWNSASCGSCWQLTYNGRTINVLAIDHAVSGFYTSEAALNDLTNGHAVEYGSVQATATQVDAYSLWLVISSGKAAWTFGLEGIMDINYGTSGLIWDFCIHISKYSKRVVGTYTL</sequence>
<gene>
    <name evidence="5" type="ORF">EV420DRAFT_180583</name>
</gene>
<feature type="signal peptide" evidence="4">
    <location>
        <begin position="1"/>
        <end position="18"/>
    </location>
</feature>
<reference evidence="5" key="1">
    <citation type="submission" date="2023-06" db="EMBL/GenBank/DDBJ databases">
        <authorList>
            <consortium name="Lawrence Berkeley National Laboratory"/>
            <person name="Ahrendt S."/>
            <person name="Sahu N."/>
            <person name="Indic B."/>
            <person name="Wong-Bajracharya J."/>
            <person name="Merenyi Z."/>
            <person name="Ke H.-M."/>
            <person name="Monk M."/>
            <person name="Kocsube S."/>
            <person name="Drula E."/>
            <person name="Lipzen A."/>
            <person name="Balint B."/>
            <person name="Henrissat B."/>
            <person name="Andreopoulos B."/>
            <person name="Martin F.M."/>
            <person name="Harder C.B."/>
            <person name="Rigling D."/>
            <person name="Ford K.L."/>
            <person name="Foster G.D."/>
            <person name="Pangilinan J."/>
            <person name="Papanicolaou A."/>
            <person name="Barry K."/>
            <person name="LaButti K."/>
            <person name="Viragh M."/>
            <person name="Koriabine M."/>
            <person name="Yan M."/>
            <person name="Riley R."/>
            <person name="Champramary S."/>
            <person name="Plett K.L."/>
            <person name="Tsai I.J."/>
            <person name="Slot J."/>
            <person name="Sipos G."/>
            <person name="Plett J."/>
            <person name="Nagy L.G."/>
            <person name="Grigoriev I.V."/>
        </authorList>
    </citation>
    <scope>NUCLEOTIDE SEQUENCE</scope>
    <source>
        <strain evidence="5">CCBAS 213</strain>
    </source>
</reference>